<accession>A0A1H9QAS0</accession>
<feature type="domain" description="Peptidase M16 C-terminal" evidence="2">
    <location>
        <begin position="185"/>
        <end position="363"/>
    </location>
</feature>
<dbReference type="RefSeq" id="WP_093071854.1">
    <property type="nucleotide sequence ID" value="NZ_FOGV01000002.1"/>
</dbReference>
<dbReference type="Proteomes" id="UP000199318">
    <property type="component" value="Unassembled WGS sequence"/>
</dbReference>
<proteinExistence type="predicted"/>
<evidence type="ECO:0000259" key="2">
    <source>
        <dbReference type="Pfam" id="PF05193"/>
    </source>
</evidence>
<dbReference type="PANTHER" id="PTHR11851">
    <property type="entry name" value="METALLOPROTEASE"/>
    <property type="match status" value="1"/>
</dbReference>
<dbReference type="EMBL" id="FOGV01000002">
    <property type="protein sequence ID" value="SER57255.1"/>
    <property type="molecule type" value="Genomic_DNA"/>
</dbReference>
<evidence type="ECO:0000256" key="1">
    <source>
        <dbReference type="SAM" id="MobiDB-lite"/>
    </source>
</evidence>
<reference evidence="4" key="1">
    <citation type="submission" date="2016-10" db="EMBL/GenBank/DDBJ databases">
        <authorList>
            <person name="de Groot N.N."/>
        </authorList>
    </citation>
    <scope>NUCLEOTIDE SEQUENCE [LARGE SCALE GENOMIC DNA]</scope>
    <source>
        <strain evidence="4">10nlg</strain>
    </source>
</reference>
<dbReference type="InterPro" id="IPR011249">
    <property type="entry name" value="Metalloenz_LuxS/M16"/>
</dbReference>
<dbReference type="InterPro" id="IPR050361">
    <property type="entry name" value="MPP/UQCRC_Complex"/>
</dbReference>
<gene>
    <name evidence="3" type="ORF">SAMN05444126_102187</name>
</gene>
<evidence type="ECO:0000313" key="3">
    <source>
        <dbReference type="EMBL" id="SER57255.1"/>
    </source>
</evidence>
<feature type="region of interest" description="Disordered" evidence="1">
    <location>
        <begin position="231"/>
        <end position="254"/>
    </location>
</feature>
<feature type="compositionally biased region" description="Polar residues" evidence="1">
    <location>
        <begin position="242"/>
        <end position="254"/>
    </location>
</feature>
<dbReference type="InterPro" id="IPR007863">
    <property type="entry name" value="Peptidase_M16_C"/>
</dbReference>
<dbReference type="SUPFAM" id="SSF63411">
    <property type="entry name" value="LuxS/MPP-like metallohydrolase"/>
    <property type="match status" value="2"/>
</dbReference>
<dbReference type="NCBIfam" id="NF047422">
    <property type="entry name" value="YfmF_fam"/>
    <property type="match status" value="1"/>
</dbReference>
<dbReference type="PANTHER" id="PTHR11851:SF186">
    <property type="entry name" value="INACTIVE METALLOPROTEASE YMFF-RELATED"/>
    <property type="match status" value="1"/>
</dbReference>
<dbReference type="Gene3D" id="3.30.830.10">
    <property type="entry name" value="Metalloenzyme, LuxS/M16 peptidase-like"/>
    <property type="match status" value="2"/>
</dbReference>
<dbReference type="AlphaFoldDB" id="A0A1H9QAS0"/>
<dbReference type="GO" id="GO:0046872">
    <property type="term" value="F:metal ion binding"/>
    <property type="evidence" value="ECO:0007669"/>
    <property type="project" value="InterPro"/>
</dbReference>
<organism evidence="3 4">
    <name type="scientific">Salisediminibacterium halotolerans</name>
    <dbReference type="NCBI Taxonomy" id="517425"/>
    <lineage>
        <taxon>Bacteria</taxon>
        <taxon>Bacillati</taxon>
        <taxon>Bacillota</taxon>
        <taxon>Bacilli</taxon>
        <taxon>Bacillales</taxon>
        <taxon>Bacillaceae</taxon>
        <taxon>Salisediminibacterium</taxon>
    </lineage>
</organism>
<dbReference type="Pfam" id="PF05193">
    <property type="entry name" value="Peptidase_M16_C"/>
    <property type="match status" value="1"/>
</dbReference>
<dbReference type="OrthoDB" id="9762085at2"/>
<dbReference type="STRING" id="1464123.SAMN05444126_102187"/>
<comment type="caution">
    <text evidence="3">The sequence shown here is derived from an EMBL/GenBank/DDBJ whole genome shotgun (WGS) entry which is preliminary data.</text>
</comment>
<name>A0A1H9QAS0_9BACI</name>
<evidence type="ECO:0000313" key="4">
    <source>
        <dbReference type="Proteomes" id="UP000199318"/>
    </source>
</evidence>
<sequence length="434" mass="48964">METMPIKTAHVGRMNIHVFPTGTYKTNTIVLQLASPLKEEDASKRSVLANVLKTSTKDYPTRQALQERLEDLYGMSLSADVYKKGEWHIISIRAEIANEKYLRDTEPLTETAVQLLASLLLQPNADESGFDAAVTADEKRALKQKLASIYDDKMRYANKRLIEEMCGGEPFSVHAYGNETAIDNIDPASLYSCYREMLQNDQFDLYILGDVAEEECMRWVDHYFKDSDLLQGGHVKPPRPQLASSRNKPQEITEQQEVQQGKLHLGYRTGIVYGDSDYFALQVFNGLFGGFPHSKLFINVREKASLAYYAASRLETHKGLLIVMAGIAFEDENEAKSIIHAQLDAMRAGDFTEDDIAQTKAMLKNQLLEMTDSPRGRIELEYYNALSQTDLTITEWLSAIDAVSFDEIKQIGEKIQLDTVYFLRGKDGSAHESS</sequence>
<protein>
    <submittedName>
        <fullName evidence="3">Predicted Zn-dependent peptidase</fullName>
    </submittedName>
</protein>
<keyword evidence="4" id="KW-1185">Reference proteome</keyword>